<comment type="caution">
    <text evidence="1">The sequence shown here is derived from an EMBL/GenBank/DDBJ whole genome shotgun (WGS) entry which is preliminary data.</text>
</comment>
<protein>
    <submittedName>
        <fullName evidence="1">Jg6202 protein</fullName>
    </submittedName>
</protein>
<gene>
    <name evidence="1" type="primary">jg6202</name>
    <name evidence="1" type="ORF">PAEG_LOCUS21747</name>
</gene>
<proteinExistence type="predicted"/>
<reference evidence="1" key="1">
    <citation type="submission" date="2022-03" db="EMBL/GenBank/DDBJ databases">
        <authorList>
            <person name="Lindestad O."/>
        </authorList>
    </citation>
    <scope>NUCLEOTIDE SEQUENCE</scope>
</reference>
<sequence length="133" mass="15520">MKNNSNLARQPFEFGTRGDEAYGASRRTPIAEVNLCGVVYNFFNPYTPHQTDFRQCTLNLCQWSGHIARRTDGHWDLKFLEWLPRTGKRSVGRPPTRWTDDIRRVAGSRWRQADRDRLPTKDLCPAVDVNWLT</sequence>
<dbReference type="AlphaFoldDB" id="A0A8S4S4N0"/>
<evidence type="ECO:0000313" key="1">
    <source>
        <dbReference type="EMBL" id="CAH2248409.1"/>
    </source>
</evidence>
<name>A0A8S4S4N0_9NEOP</name>
<dbReference type="EMBL" id="CAKXAJ010025974">
    <property type="protein sequence ID" value="CAH2248409.1"/>
    <property type="molecule type" value="Genomic_DNA"/>
</dbReference>
<dbReference type="OrthoDB" id="407509at2759"/>
<accession>A0A8S4S4N0</accession>
<organism evidence="1 2">
    <name type="scientific">Pararge aegeria aegeria</name>
    <dbReference type="NCBI Taxonomy" id="348720"/>
    <lineage>
        <taxon>Eukaryota</taxon>
        <taxon>Metazoa</taxon>
        <taxon>Ecdysozoa</taxon>
        <taxon>Arthropoda</taxon>
        <taxon>Hexapoda</taxon>
        <taxon>Insecta</taxon>
        <taxon>Pterygota</taxon>
        <taxon>Neoptera</taxon>
        <taxon>Endopterygota</taxon>
        <taxon>Lepidoptera</taxon>
        <taxon>Glossata</taxon>
        <taxon>Ditrysia</taxon>
        <taxon>Papilionoidea</taxon>
        <taxon>Nymphalidae</taxon>
        <taxon>Satyrinae</taxon>
        <taxon>Satyrini</taxon>
        <taxon>Parargina</taxon>
        <taxon>Pararge</taxon>
    </lineage>
</organism>
<evidence type="ECO:0000313" key="2">
    <source>
        <dbReference type="Proteomes" id="UP000838756"/>
    </source>
</evidence>
<keyword evidence="2" id="KW-1185">Reference proteome</keyword>
<dbReference type="Proteomes" id="UP000838756">
    <property type="component" value="Unassembled WGS sequence"/>
</dbReference>